<organism evidence="1 2">
    <name type="scientific">Nibea albiflora</name>
    <name type="common">Yellow drum</name>
    <name type="synonym">Corvina albiflora</name>
    <dbReference type="NCBI Taxonomy" id="240163"/>
    <lineage>
        <taxon>Eukaryota</taxon>
        <taxon>Metazoa</taxon>
        <taxon>Chordata</taxon>
        <taxon>Craniata</taxon>
        <taxon>Vertebrata</taxon>
        <taxon>Euteleostomi</taxon>
        <taxon>Actinopterygii</taxon>
        <taxon>Neopterygii</taxon>
        <taxon>Teleostei</taxon>
        <taxon>Neoteleostei</taxon>
        <taxon>Acanthomorphata</taxon>
        <taxon>Eupercaria</taxon>
        <taxon>Sciaenidae</taxon>
        <taxon>Nibea</taxon>
    </lineage>
</organism>
<gene>
    <name evidence="1" type="primary">SLC29A4</name>
    <name evidence="1" type="ORF">GBF38_000943</name>
</gene>
<accession>A0ACB7EWN2</accession>
<name>A0ACB7EWN2_NIBAL</name>
<keyword evidence="2" id="KW-1185">Reference proteome</keyword>
<protein>
    <submittedName>
        <fullName evidence="1">Equilibrative nucleoside transporter 4</fullName>
    </submittedName>
</protein>
<dbReference type="Proteomes" id="UP000805704">
    <property type="component" value="Chromosome 20"/>
</dbReference>
<proteinExistence type="predicted"/>
<dbReference type="EMBL" id="CM024808">
    <property type="protein sequence ID" value="KAG8006384.1"/>
    <property type="molecule type" value="Genomic_DNA"/>
</dbReference>
<reference evidence="1" key="1">
    <citation type="submission" date="2020-04" db="EMBL/GenBank/DDBJ databases">
        <title>A chromosome-scale assembly and high-density genetic map of the yellow drum (Nibea albiflora) genome.</title>
        <authorList>
            <person name="Xu D."/>
            <person name="Zhang W."/>
            <person name="Chen R."/>
            <person name="Tan P."/>
            <person name="Wang L."/>
            <person name="Song H."/>
            <person name="Tian L."/>
            <person name="Zhu Q."/>
            <person name="Wang B."/>
        </authorList>
    </citation>
    <scope>NUCLEOTIDE SEQUENCE</scope>
    <source>
        <strain evidence="1">ZJHYS-2018</strain>
    </source>
</reference>
<evidence type="ECO:0000313" key="2">
    <source>
        <dbReference type="Proteomes" id="UP000805704"/>
    </source>
</evidence>
<sequence>MGSVGAERHRPTPVQTPDERDAWRDGGRAVWRDGGREGWREGRESSVVQSYSFDSYQLEEEEISKDAPERGVLALSEPDFEEPIPDDRYHGIYFAMLLAGVGFLLPYNSFITDVDYLHDKFKGTSIVFDMSLTYILVALLAVILNNVLVERLSMHTRITVGYILALGPLVFVSVFDVWLAKFTTRQAYIVNLVSVGVVAFGCTVQQSSFYGYMGMLPKRYTQGVMTGESTAGVIISLSRIFTKLLIPDERRNTLIFFLVSISMEMLCFLLHLLVRRSRFVRYYTSHSRGKGPGKCQDPRDNGTGYRVHHDVTAEEGNGGTGPSSTEEGIDDIVGGTYVRFDAPKAKIRKSWPGVRDMILHRYVVSRVIWAYMLSIAVTYSITLCLFPGLESEIRNPTLGEWLPILIMATFNMSDFVGKILAALPYDWSGGRLLFFSCLRIVFIPLFVMCVYPASAPTLSHPAWPCLFSLLMGVTNGYFGSVPMIQAAGKVPPEQRELAGNTMTVSYMTGLMVGSVVAYAAYSFTAPGSGTRFSTLSIHTSANATGSKIKSASTASLQQRALQLNIRARAGWRASGPAAELLYHRSESPLATIPLTELSLCRTEDLQRAPYVWRDDSAEEGEVMDETRGEREEPEEQTEAS</sequence>
<comment type="caution">
    <text evidence="1">The sequence shown here is derived from an EMBL/GenBank/DDBJ whole genome shotgun (WGS) entry which is preliminary data.</text>
</comment>
<evidence type="ECO:0000313" key="1">
    <source>
        <dbReference type="EMBL" id="KAG8006384.1"/>
    </source>
</evidence>